<dbReference type="FunCoup" id="A0A2R6RR39">
    <property type="interactions" value="328"/>
</dbReference>
<evidence type="ECO:0000259" key="3">
    <source>
        <dbReference type="Pfam" id="PF22910"/>
    </source>
</evidence>
<evidence type="ECO:0000313" key="4">
    <source>
        <dbReference type="EMBL" id="PSS32477.1"/>
    </source>
</evidence>
<dbReference type="Pfam" id="PF22910">
    <property type="entry name" value="EDR4-like_1st"/>
    <property type="match status" value="1"/>
</dbReference>
<feature type="domain" description="Probable zinc-ribbon" evidence="2">
    <location>
        <begin position="966"/>
        <end position="1008"/>
    </location>
</feature>
<feature type="region of interest" description="Disordered" evidence="1">
    <location>
        <begin position="249"/>
        <end position="276"/>
    </location>
</feature>
<feature type="compositionally biased region" description="Basic and acidic residues" evidence="1">
    <location>
        <begin position="522"/>
        <end position="536"/>
    </location>
</feature>
<dbReference type="PANTHER" id="PTHR31105:SF38">
    <property type="entry name" value="PROTEIN ENHANCED DISEASE RESISTANCE 4"/>
    <property type="match status" value="1"/>
</dbReference>
<feature type="compositionally biased region" description="Basic and acidic residues" evidence="1">
    <location>
        <begin position="392"/>
        <end position="413"/>
    </location>
</feature>
<dbReference type="InterPro" id="IPR040244">
    <property type="entry name" value="EDR4-like"/>
</dbReference>
<feature type="region of interest" description="Disordered" evidence="1">
    <location>
        <begin position="379"/>
        <end position="449"/>
    </location>
</feature>
<sequence>MTSPLSIKLRLVRCPRCFQVLQELPNVPVYACGGCKTVLQAKKCKKDTKDTGLHKHETHTVQKNEREHVSEDKEARSLSKEEPISSTELPLEKNSGRGQNEVLSPAAMLETEVDQDVCSDEVASSTALHQLEIESSSPATGDHSEGNENGKCLEQDDGRNKNEYAYCKGKQPRNVTFSEEVASSTELNHLMSEEPSLAVGAHIEGGENGKCLEQDNCCNGKQSGGENFTEEAASSNEPHRLEIDLSSPVAGAHSEGDENGKCMEQDNCNGRQSGGENFTEEVASSKELHLFEIEEPSPVAGAPSEIHEIRNCSEEDNERFQNEHGYLDGKQYGGENFTEKVASSNKLNDLGIEESPLVARAHSEVDEIRNCLEQDNASNRISSPRVAGAPSEIHESRTCSEEDNQRYQHEHGSCNENQSVGENFTKEDPSSIETNHLKSKDSSPVAGAHSNVHEIKSCLEEDKKRYQNENGSCNGNQSRGENLTDKVASSTALNHLESEESPPVAGAHSEVHDVTTCFEKNNGRKQSEFEDHERECPGNTKFSDEVPSSTELTGPEIEESFPEVDENIKSSIFGSSRVENLLAARPKDSIITAQGPLGESILTEPCTSLHCDQLEQPQKRSLAGFDRVNSIDTSGNIILANSGSEVSITLRDMHKSATTRSNHAYDGSVSSYNGTDDQVPDQYRRLWKRKWKAAESSSTKAIPRRNEVTNTIIEKKQYHMRGGKWHQDEFLGPTSHGHTARSRMRFESGECRSRVPFYSRVGYEKGGPSNYERKQFRSPNKPKNPGEGNLELLKMVFELQDQLNRTRMSKGNGNGRFPGTDKHIPSYYDRVAPEVEICPNLIHTTCPRRCNQGKIRPHQSRTSRIPFSSQVDHFCVHCIPQDWHSSAPLPPYIFYNESQYTAHPCQRHYNLHRSSPSSPQHHTSSEFSSQSCGENSGDRWHKDREVKKYPRERNYLKKHVRPVAIGAPFLVCYHCSEVLKLPEDFLLFRRKCQKLKCSACSVILKFSLQNRTHVVPYTDYTPDATAPPPSEVTIMDRPCVKVLKGSLSPLRF</sequence>
<dbReference type="EMBL" id="NKQK01000003">
    <property type="protein sequence ID" value="PSS32477.1"/>
    <property type="molecule type" value="Genomic_DNA"/>
</dbReference>
<feature type="compositionally biased region" description="Basic and acidic residues" evidence="1">
    <location>
        <begin position="254"/>
        <end position="264"/>
    </location>
</feature>
<dbReference type="Gramene" id="PSS32477">
    <property type="protein sequence ID" value="PSS32477"/>
    <property type="gene ID" value="CEY00_Acc02776"/>
</dbReference>
<feature type="region of interest" description="Disordered" evidence="1">
    <location>
        <begin position="911"/>
        <end position="944"/>
    </location>
</feature>
<proteinExistence type="predicted"/>
<feature type="region of interest" description="Disordered" evidence="1">
    <location>
        <begin position="522"/>
        <end position="563"/>
    </location>
</feature>
<dbReference type="InterPro" id="IPR021480">
    <property type="entry name" value="Zinc_ribbon_12"/>
</dbReference>
<dbReference type="InterPro" id="IPR055126">
    <property type="entry name" value="EDR4-like_N"/>
</dbReference>
<feature type="region of interest" description="Disordered" evidence="1">
    <location>
        <begin position="764"/>
        <end position="788"/>
    </location>
</feature>
<gene>
    <name evidence="4" type="ORF">CEY00_Acc02776</name>
</gene>
<feature type="region of interest" description="Disordered" evidence="1">
    <location>
        <begin position="135"/>
        <end position="157"/>
    </location>
</feature>
<feature type="compositionally biased region" description="Basic and acidic residues" evidence="1">
    <location>
        <begin position="424"/>
        <end position="441"/>
    </location>
</feature>
<reference evidence="4 5" key="1">
    <citation type="submission" date="2017-07" db="EMBL/GenBank/DDBJ databases">
        <title>An improved, manually edited Actinidia chinensis var. chinensis (kiwifruit) genome highlights the challenges associated with draft genomes and gene prediction in plants.</title>
        <authorList>
            <person name="Pilkington S."/>
            <person name="Crowhurst R."/>
            <person name="Hilario E."/>
            <person name="Nardozza S."/>
            <person name="Fraser L."/>
            <person name="Peng Y."/>
            <person name="Gunaseelan K."/>
            <person name="Simpson R."/>
            <person name="Tahir J."/>
            <person name="Deroles S."/>
            <person name="Templeton K."/>
            <person name="Luo Z."/>
            <person name="Davy M."/>
            <person name="Cheng C."/>
            <person name="Mcneilage M."/>
            <person name="Scaglione D."/>
            <person name="Liu Y."/>
            <person name="Zhang Q."/>
            <person name="Datson P."/>
            <person name="De Silva N."/>
            <person name="Gardiner S."/>
            <person name="Bassett H."/>
            <person name="Chagne D."/>
            <person name="Mccallum J."/>
            <person name="Dzierzon H."/>
            <person name="Deng C."/>
            <person name="Wang Y.-Y."/>
            <person name="Barron N."/>
            <person name="Manako K."/>
            <person name="Bowen J."/>
            <person name="Foster T."/>
            <person name="Erridge Z."/>
            <person name="Tiffin H."/>
            <person name="Waite C."/>
            <person name="Davies K."/>
            <person name="Grierson E."/>
            <person name="Laing W."/>
            <person name="Kirk R."/>
            <person name="Chen X."/>
            <person name="Wood M."/>
            <person name="Montefiori M."/>
            <person name="Brummell D."/>
            <person name="Schwinn K."/>
            <person name="Catanach A."/>
            <person name="Fullerton C."/>
            <person name="Li D."/>
            <person name="Meiyalaghan S."/>
            <person name="Nieuwenhuizen N."/>
            <person name="Read N."/>
            <person name="Prakash R."/>
            <person name="Hunter D."/>
            <person name="Zhang H."/>
            <person name="Mckenzie M."/>
            <person name="Knabel M."/>
            <person name="Harris A."/>
            <person name="Allan A."/>
            <person name="Chen A."/>
            <person name="Janssen B."/>
            <person name="Plunkett B."/>
            <person name="Dwamena C."/>
            <person name="Voogd C."/>
            <person name="Leif D."/>
            <person name="Lafferty D."/>
            <person name="Souleyre E."/>
            <person name="Varkonyi-Gasic E."/>
            <person name="Gambi F."/>
            <person name="Hanley J."/>
            <person name="Yao J.-L."/>
            <person name="Cheung J."/>
            <person name="David K."/>
            <person name="Warren B."/>
            <person name="Marsh K."/>
            <person name="Snowden K."/>
            <person name="Lin-Wang K."/>
            <person name="Brian L."/>
            <person name="Martinez-Sanchez M."/>
            <person name="Wang M."/>
            <person name="Ileperuma N."/>
            <person name="Macnee N."/>
            <person name="Campin R."/>
            <person name="Mcatee P."/>
            <person name="Drummond R."/>
            <person name="Espley R."/>
            <person name="Ireland H."/>
            <person name="Wu R."/>
            <person name="Atkinson R."/>
            <person name="Karunairetnam S."/>
            <person name="Bulley S."/>
            <person name="Chunkath S."/>
            <person name="Hanley Z."/>
            <person name="Storey R."/>
            <person name="Thrimawithana A."/>
            <person name="Thomson S."/>
            <person name="David C."/>
            <person name="Testolin R."/>
        </authorList>
    </citation>
    <scope>NUCLEOTIDE SEQUENCE [LARGE SCALE GENOMIC DNA]</scope>
    <source>
        <strain evidence="5">cv. Red5</strain>
        <tissue evidence="4">Young leaf</tissue>
    </source>
</reference>
<dbReference type="AlphaFoldDB" id="A0A2R6RR39"/>
<feature type="compositionally biased region" description="Basic and acidic residues" evidence="1">
    <location>
        <begin position="142"/>
        <end position="157"/>
    </location>
</feature>
<feature type="compositionally biased region" description="Basic and acidic residues" evidence="1">
    <location>
        <begin position="47"/>
        <end position="83"/>
    </location>
</feature>
<dbReference type="STRING" id="1590841.A0A2R6RR39"/>
<dbReference type="InParanoid" id="A0A2R6RR39"/>
<dbReference type="OrthoDB" id="1930285at2759"/>
<dbReference type="Pfam" id="PF11331">
    <property type="entry name" value="Zn_ribbon_12"/>
    <property type="match status" value="1"/>
</dbReference>
<evidence type="ECO:0000313" key="5">
    <source>
        <dbReference type="Proteomes" id="UP000241394"/>
    </source>
</evidence>
<evidence type="ECO:0000256" key="1">
    <source>
        <dbReference type="SAM" id="MobiDB-lite"/>
    </source>
</evidence>
<dbReference type="OMA" id="GHVETHM"/>
<comment type="caution">
    <text evidence="4">The sequence shown here is derived from an EMBL/GenBank/DDBJ whole genome shotgun (WGS) entry which is preliminary data.</text>
</comment>
<dbReference type="PANTHER" id="PTHR31105">
    <property type="entry name" value="EXTRA-LARGE G-PROTEIN-LIKE"/>
    <property type="match status" value="1"/>
</dbReference>
<feature type="region of interest" description="Disordered" evidence="1">
    <location>
        <begin position="46"/>
        <end position="99"/>
    </location>
</feature>
<protein>
    <submittedName>
        <fullName evidence="4">Protein ENHANCED DISEASE RESISTANCE like</fullName>
    </submittedName>
</protein>
<organism evidence="4 5">
    <name type="scientific">Actinidia chinensis var. chinensis</name>
    <name type="common">Chinese soft-hair kiwi</name>
    <dbReference type="NCBI Taxonomy" id="1590841"/>
    <lineage>
        <taxon>Eukaryota</taxon>
        <taxon>Viridiplantae</taxon>
        <taxon>Streptophyta</taxon>
        <taxon>Embryophyta</taxon>
        <taxon>Tracheophyta</taxon>
        <taxon>Spermatophyta</taxon>
        <taxon>Magnoliopsida</taxon>
        <taxon>eudicotyledons</taxon>
        <taxon>Gunneridae</taxon>
        <taxon>Pentapetalae</taxon>
        <taxon>asterids</taxon>
        <taxon>Ericales</taxon>
        <taxon>Actinidiaceae</taxon>
        <taxon>Actinidia</taxon>
    </lineage>
</organism>
<name>A0A2R6RR39_ACTCC</name>
<feature type="domain" description="Enhanced disease resistance 4-like N-terminal" evidence="3">
    <location>
        <begin position="8"/>
        <end position="41"/>
    </location>
</feature>
<evidence type="ECO:0000259" key="2">
    <source>
        <dbReference type="Pfam" id="PF11331"/>
    </source>
</evidence>
<feature type="compositionally biased region" description="Polar residues" evidence="1">
    <location>
        <begin position="266"/>
        <end position="276"/>
    </location>
</feature>
<dbReference type="Proteomes" id="UP000241394">
    <property type="component" value="Chromosome LG3"/>
</dbReference>
<accession>A0A2R6RR39</accession>
<dbReference type="GO" id="GO:1900150">
    <property type="term" value="P:regulation of defense response to fungus"/>
    <property type="evidence" value="ECO:0007669"/>
    <property type="project" value="InterPro"/>
</dbReference>
<keyword evidence="5" id="KW-1185">Reference proteome</keyword>
<reference evidence="5" key="2">
    <citation type="journal article" date="2018" name="BMC Genomics">
        <title>A manually annotated Actinidia chinensis var. chinensis (kiwifruit) genome highlights the challenges associated with draft genomes and gene prediction in plants.</title>
        <authorList>
            <person name="Pilkington S.M."/>
            <person name="Crowhurst R."/>
            <person name="Hilario E."/>
            <person name="Nardozza S."/>
            <person name="Fraser L."/>
            <person name="Peng Y."/>
            <person name="Gunaseelan K."/>
            <person name="Simpson R."/>
            <person name="Tahir J."/>
            <person name="Deroles S.C."/>
            <person name="Templeton K."/>
            <person name="Luo Z."/>
            <person name="Davy M."/>
            <person name="Cheng C."/>
            <person name="McNeilage M."/>
            <person name="Scaglione D."/>
            <person name="Liu Y."/>
            <person name="Zhang Q."/>
            <person name="Datson P."/>
            <person name="De Silva N."/>
            <person name="Gardiner S.E."/>
            <person name="Bassett H."/>
            <person name="Chagne D."/>
            <person name="McCallum J."/>
            <person name="Dzierzon H."/>
            <person name="Deng C."/>
            <person name="Wang Y.Y."/>
            <person name="Barron L."/>
            <person name="Manako K."/>
            <person name="Bowen J."/>
            <person name="Foster T.M."/>
            <person name="Erridge Z.A."/>
            <person name="Tiffin H."/>
            <person name="Waite C.N."/>
            <person name="Davies K.M."/>
            <person name="Grierson E.P."/>
            <person name="Laing W.A."/>
            <person name="Kirk R."/>
            <person name="Chen X."/>
            <person name="Wood M."/>
            <person name="Montefiori M."/>
            <person name="Brummell D.A."/>
            <person name="Schwinn K.E."/>
            <person name="Catanach A."/>
            <person name="Fullerton C."/>
            <person name="Li D."/>
            <person name="Meiyalaghan S."/>
            <person name="Nieuwenhuizen N."/>
            <person name="Read N."/>
            <person name="Prakash R."/>
            <person name="Hunter D."/>
            <person name="Zhang H."/>
            <person name="McKenzie M."/>
            <person name="Knabel M."/>
            <person name="Harris A."/>
            <person name="Allan A.C."/>
            <person name="Gleave A."/>
            <person name="Chen A."/>
            <person name="Janssen B.J."/>
            <person name="Plunkett B."/>
            <person name="Ampomah-Dwamena C."/>
            <person name="Voogd C."/>
            <person name="Leif D."/>
            <person name="Lafferty D."/>
            <person name="Souleyre E.J.F."/>
            <person name="Varkonyi-Gasic E."/>
            <person name="Gambi F."/>
            <person name="Hanley J."/>
            <person name="Yao J.L."/>
            <person name="Cheung J."/>
            <person name="David K.M."/>
            <person name="Warren B."/>
            <person name="Marsh K."/>
            <person name="Snowden K.C."/>
            <person name="Lin-Wang K."/>
            <person name="Brian L."/>
            <person name="Martinez-Sanchez M."/>
            <person name="Wang M."/>
            <person name="Ileperuma N."/>
            <person name="Macnee N."/>
            <person name="Campin R."/>
            <person name="McAtee P."/>
            <person name="Drummond R.S.M."/>
            <person name="Espley R.V."/>
            <person name="Ireland H.S."/>
            <person name="Wu R."/>
            <person name="Atkinson R.G."/>
            <person name="Karunairetnam S."/>
            <person name="Bulley S."/>
            <person name="Chunkath S."/>
            <person name="Hanley Z."/>
            <person name="Storey R."/>
            <person name="Thrimawithana A.H."/>
            <person name="Thomson S."/>
            <person name="David C."/>
            <person name="Testolin R."/>
            <person name="Huang H."/>
            <person name="Hellens R.P."/>
            <person name="Schaffer R.J."/>
        </authorList>
    </citation>
    <scope>NUCLEOTIDE SEQUENCE [LARGE SCALE GENOMIC DNA]</scope>
    <source>
        <strain evidence="5">cv. Red5</strain>
    </source>
</reference>